<dbReference type="EMBL" id="CP136336">
    <property type="protein sequence ID" value="WOB09237.1"/>
    <property type="molecule type" value="Genomic_DNA"/>
</dbReference>
<sequence length="68" mass="6882">MPSPIEDSKQQMLEAMRLNADLMATSTTVSVGIQAASSTAHTMNGAAAAGGEVAKSTGNDIRQSAKSS</sequence>
<feature type="compositionally biased region" description="Polar residues" evidence="1">
    <location>
        <begin position="56"/>
        <end position="68"/>
    </location>
</feature>
<evidence type="ECO:0008006" key="4">
    <source>
        <dbReference type="Google" id="ProtNLM"/>
    </source>
</evidence>
<reference evidence="2 3" key="1">
    <citation type="submission" date="2023-10" db="EMBL/GenBank/DDBJ databases">
        <title>Bacteria for the degradation of biodegradable plastic PBAT(Polybutylene adipate terephthalate).</title>
        <authorList>
            <person name="Weon H.-Y."/>
            <person name="Yeon J."/>
        </authorList>
    </citation>
    <scope>NUCLEOTIDE SEQUENCE [LARGE SCALE GENOMIC DNA]</scope>
    <source>
        <strain evidence="2 3">SBD 7-3</strain>
    </source>
</reference>
<gene>
    <name evidence="2" type="ORF">RXV79_04060</name>
</gene>
<proteinExistence type="predicted"/>
<name>A0ABZ0D1X7_9BURK</name>
<dbReference type="Proteomes" id="UP001303946">
    <property type="component" value="Chromosome"/>
</dbReference>
<organism evidence="2 3">
    <name type="scientific">Piscinibacter gummiphilus</name>
    <dbReference type="NCBI Taxonomy" id="946333"/>
    <lineage>
        <taxon>Bacteria</taxon>
        <taxon>Pseudomonadati</taxon>
        <taxon>Pseudomonadota</taxon>
        <taxon>Betaproteobacteria</taxon>
        <taxon>Burkholderiales</taxon>
        <taxon>Sphaerotilaceae</taxon>
        <taxon>Piscinibacter</taxon>
    </lineage>
</organism>
<keyword evidence="3" id="KW-1185">Reference proteome</keyword>
<evidence type="ECO:0000313" key="2">
    <source>
        <dbReference type="EMBL" id="WOB09237.1"/>
    </source>
</evidence>
<feature type="region of interest" description="Disordered" evidence="1">
    <location>
        <begin position="45"/>
        <end position="68"/>
    </location>
</feature>
<evidence type="ECO:0000313" key="3">
    <source>
        <dbReference type="Proteomes" id="UP001303946"/>
    </source>
</evidence>
<dbReference type="RefSeq" id="WP_316702194.1">
    <property type="nucleotide sequence ID" value="NZ_CP136336.1"/>
</dbReference>
<evidence type="ECO:0000256" key="1">
    <source>
        <dbReference type="SAM" id="MobiDB-lite"/>
    </source>
</evidence>
<accession>A0ABZ0D1X7</accession>
<protein>
    <recommendedName>
        <fullName evidence="4">Killing trait domain-containing protein</fullName>
    </recommendedName>
</protein>